<proteinExistence type="predicted"/>
<dbReference type="Proteomes" id="UP001165561">
    <property type="component" value="Unassembled WGS sequence"/>
</dbReference>
<feature type="compositionally biased region" description="Polar residues" evidence="1">
    <location>
        <begin position="56"/>
        <end position="65"/>
    </location>
</feature>
<feature type="non-terminal residue" evidence="2">
    <location>
        <position position="1"/>
    </location>
</feature>
<organism evidence="2 3">
    <name type="scientific">Georgenia halotolerans</name>
    <dbReference type="NCBI Taxonomy" id="3028317"/>
    <lineage>
        <taxon>Bacteria</taxon>
        <taxon>Bacillati</taxon>
        <taxon>Actinomycetota</taxon>
        <taxon>Actinomycetes</taxon>
        <taxon>Micrococcales</taxon>
        <taxon>Bogoriellaceae</taxon>
        <taxon>Georgenia</taxon>
    </lineage>
</organism>
<reference evidence="2" key="1">
    <citation type="submission" date="2023-02" db="EMBL/GenBank/DDBJ databases">
        <title>Georgenia sp.10Sc9-8, isolated from a soil sample collected from the Taklamakan desert.</title>
        <authorList>
            <person name="Liu S."/>
        </authorList>
    </citation>
    <scope>NUCLEOTIDE SEQUENCE</scope>
    <source>
        <strain evidence="2">10Sc9-8</strain>
    </source>
</reference>
<sequence length="65" mass="6733">AGPLYGYTDRAAHDLRARDPYIASVLPDGWRGTGQSPDVAEEETTGTEEAAGALPTGSSSGRNRG</sequence>
<accession>A0ABT5TSN5</accession>
<comment type="caution">
    <text evidence="2">The sequence shown here is derived from an EMBL/GenBank/DDBJ whole genome shotgun (WGS) entry which is preliminary data.</text>
</comment>
<evidence type="ECO:0000313" key="2">
    <source>
        <dbReference type="EMBL" id="MDD9205067.1"/>
    </source>
</evidence>
<gene>
    <name evidence="2" type="ORF">PU560_01140</name>
</gene>
<feature type="region of interest" description="Disordered" evidence="1">
    <location>
        <begin position="26"/>
        <end position="65"/>
    </location>
</feature>
<protein>
    <submittedName>
        <fullName evidence="2">Uncharacterized protein</fullName>
    </submittedName>
</protein>
<name>A0ABT5TSN5_9MICO</name>
<dbReference type="EMBL" id="JARACI010000237">
    <property type="protein sequence ID" value="MDD9205067.1"/>
    <property type="molecule type" value="Genomic_DNA"/>
</dbReference>
<evidence type="ECO:0000313" key="3">
    <source>
        <dbReference type="Proteomes" id="UP001165561"/>
    </source>
</evidence>
<evidence type="ECO:0000256" key="1">
    <source>
        <dbReference type="SAM" id="MobiDB-lite"/>
    </source>
</evidence>
<keyword evidence="3" id="KW-1185">Reference proteome</keyword>